<name>A0ABP6Z7Z2_9ACTN</name>
<dbReference type="InterPro" id="IPR000073">
    <property type="entry name" value="AB_hydrolase_1"/>
</dbReference>
<dbReference type="Pfam" id="PF00561">
    <property type="entry name" value="Abhydrolase_1"/>
    <property type="match status" value="1"/>
</dbReference>
<keyword evidence="1" id="KW-0560">Oxidoreductase</keyword>
<gene>
    <name evidence="3" type="ORF">GCM10022223_11290</name>
</gene>
<dbReference type="PANTHER" id="PTHR43433">
    <property type="entry name" value="HYDROLASE, ALPHA/BETA FOLD FAMILY PROTEIN"/>
    <property type="match status" value="1"/>
</dbReference>
<dbReference type="PRINTS" id="PR00111">
    <property type="entry name" value="ABHYDROLASE"/>
</dbReference>
<comment type="caution">
    <text evidence="3">The sequence shown here is derived from an EMBL/GenBank/DDBJ whole genome shotgun (WGS) entry which is preliminary data.</text>
</comment>
<dbReference type="GO" id="GO:0016787">
    <property type="term" value="F:hydrolase activity"/>
    <property type="evidence" value="ECO:0007669"/>
    <property type="project" value="UniProtKB-KW"/>
</dbReference>
<reference evidence="4" key="1">
    <citation type="journal article" date="2019" name="Int. J. Syst. Evol. Microbiol.">
        <title>The Global Catalogue of Microorganisms (GCM) 10K type strain sequencing project: providing services to taxonomists for standard genome sequencing and annotation.</title>
        <authorList>
            <consortium name="The Broad Institute Genomics Platform"/>
            <consortium name="The Broad Institute Genome Sequencing Center for Infectious Disease"/>
            <person name="Wu L."/>
            <person name="Ma J."/>
        </authorList>
    </citation>
    <scope>NUCLEOTIDE SEQUENCE [LARGE SCALE GENOMIC DNA]</scope>
    <source>
        <strain evidence="4">JCM 16902</strain>
    </source>
</reference>
<accession>A0ABP6Z7Z2</accession>
<dbReference type="InterPro" id="IPR000639">
    <property type="entry name" value="Epox_hydrolase-like"/>
</dbReference>
<keyword evidence="4" id="KW-1185">Reference proteome</keyword>
<feature type="domain" description="AB hydrolase-1" evidence="2">
    <location>
        <begin position="5"/>
        <end position="242"/>
    </location>
</feature>
<keyword evidence="1" id="KW-0575">Peroxidase</keyword>
<proteinExistence type="predicted"/>
<dbReference type="EMBL" id="BAAAZO010000002">
    <property type="protein sequence ID" value="GAA3597845.1"/>
    <property type="molecule type" value="Genomic_DNA"/>
</dbReference>
<dbReference type="InterPro" id="IPR029058">
    <property type="entry name" value="AB_hydrolase_fold"/>
</dbReference>
<evidence type="ECO:0000313" key="3">
    <source>
        <dbReference type="EMBL" id="GAA3597845.1"/>
    </source>
</evidence>
<protein>
    <submittedName>
        <fullName evidence="3">Alpha/beta fold hydrolase</fullName>
    </submittedName>
</protein>
<evidence type="ECO:0000259" key="2">
    <source>
        <dbReference type="Pfam" id="PF00561"/>
    </source>
</evidence>
<organism evidence="3 4">
    <name type="scientific">Kineosporia mesophila</name>
    <dbReference type="NCBI Taxonomy" id="566012"/>
    <lineage>
        <taxon>Bacteria</taxon>
        <taxon>Bacillati</taxon>
        <taxon>Actinomycetota</taxon>
        <taxon>Actinomycetes</taxon>
        <taxon>Kineosporiales</taxon>
        <taxon>Kineosporiaceae</taxon>
        <taxon>Kineosporia</taxon>
    </lineage>
</organism>
<dbReference type="SUPFAM" id="SSF53474">
    <property type="entry name" value="alpha/beta-Hydrolases"/>
    <property type="match status" value="1"/>
</dbReference>
<dbReference type="PRINTS" id="PR00412">
    <property type="entry name" value="EPOXHYDRLASE"/>
</dbReference>
<dbReference type="InterPro" id="IPR050471">
    <property type="entry name" value="AB_hydrolase"/>
</dbReference>
<dbReference type="PANTHER" id="PTHR43433:SF5">
    <property type="entry name" value="AB HYDROLASE-1 DOMAIN-CONTAINING PROTEIN"/>
    <property type="match status" value="1"/>
</dbReference>
<dbReference type="Gene3D" id="3.40.50.1820">
    <property type="entry name" value="alpha/beta hydrolase"/>
    <property type="match status" value="1"/>
</dbReference>
<dbReference type="RefSeq" id="WP_231485882.1">
    <property type="nucleotide sequence ID" value="NZ_BAAAZO010000002.1"/>
</dbReference>
<sequence>MAGGGAQGISWPDDFCRALADDGFRVVRYDHRDTGRSTGGDHAQRPYDLTALAVDAAEVVRRLGAVDAHVVGQSMGGMLAQLLAVQEPEVVRSLALLSSSPDANGRVGKRPRTGLPGPGRAMLDHVATMAVAPPRTPEDRVAADVAGWRVLVGPQAPFGEAYWRDPVERSTRRAETPGASGYHVQALDRTPPLSPAVAGIGVPTLVVHGECDAVFPPEHGRALASAIPAARLVEIAGTGHIFPPEWSSRIIGLLREHLQEAVARGGSVVGP</sequence>
<evidence type="ECO:0000313" key="4">
    <source>
        <dbReference type="Proteomes" id="UP001501074"/>
    </source>
</evidence>
<keyword evidence="3" id="KW-0378">Hydrolase</keyword>
<dbReference type="Proteomes" id="UP001501074">
    <property type="component" value="Unassembled WGS sequence"/>
</dbReference>
<evidence type="ECO:0000256" key="1">
    <source>
        <dbReference type="ARBA" id="ARBA00022559"/>
    </source>
</evidence>